<gene>
    <name evidence="1" type="ORF">Q6A48_04805</name>
</gene>
<sequence length="99" mass="11075">MDKTITVDQLASTDLGPFNEIWLGGTHTQLCLWRGAQVFTHEMLSEGTHDQNVQRLCLQLVNPDDQAAVARVELIAREQLNKLGKAGEFYPAEEADTHQ</sequence>
<dbReference type="RefSeq" id="WP_304552450.1">
    <property type="nucleotide sequence ID" value="NZ_JAUQOP010000004.1"/>
</dbReference>
<dbReference type="EMBL" id="JAUQOP010000004">
    <property type="protein sequence ID" value="MDO7896208.1"/>
    <property type="molecule type" value="Genomic_DNA"/>
</dbReference>
<evidence type="ECO:0000313" key="2">
    <source>
        <dbReference type="Proteomes" id="UP001228019"/>
    </source>
</evidence>
<keyword evidence="2" id="KW-1185">Reference proteome</keyword>
<dbReference type="Proteomes" id="UP001228019">
    <property type="component" value="Unassembled WGS sequence"/>
</dbReference>
<evidence type="ECO:0000313" key="1">
    <source>
        <dbReference type="EMBL" id="MDO7896208.1"/>
    </source>
</evidence>
<accession>A0ABT9BUH9</accession>
<name>A0ABT9BUH9_9PSED</name>
<proteinExistence type="predicted"/>
<protein>
    <submittedName>
        <fullName evidence="1">Uncharacterized protein</fullName>
    </submittedName>
</protein>
<comment type="caution">
    <text evidence="1">The sequence shown here is derived from an EMBL/GenBank/DDBJ whole genome shotgun (WGS) entry which is preliminary data.</text>
</comment>
<organism evidence="1 2">
    <name type="scientific">Pseudomonas citrulli</name>
    <dbReference type="NCBI Taxonomy" id="3064347"/>
    <lineage>
        <taxon>Bacteria</taxon>
        <taxon>Pseudomonadati</taxon>
        <taxon>Pseudomonadota</taxon>
        <taxon>Gammaproteobacteria</taxon>
        <taxon>Pseudomonadales</taxon>
        <taxon>Pseudomonadaceae</taxon>
        <taxon>Pseudomonas</taxon>
    </lineage>
</organism>
<reference evidence="1 2" key="1">
    <citation type="submission" date="2023-07" db="EMBL/GenBank/DDBJ databases">
        <title>Identification of four novel Pseudomonas species associated with bacterial leaf spot of cucurbits.</title>
        <authorList>
            <person name="Fullem K.R."/>
        </authorList>
    </citation>
    <scope>NUCLEOTIDE SEQUENCE [LARGE SCALE GENOMIC DNA]</scope>
    <source>
        <strain evidence="1 2">K18</strain>
    </source>
</reference>